<feature type="region of interest" description="Disordered" evidence="1">
    <location>
        <begin position="48"/>
        <end position="72"/>
    </location>
</feature>
<reference evidence="2 3" key="1">
    <citation type="submission" date="2019-02" db="EMBL/GenBank/DDBJ databases">
        <authorList>
            <consortium name="Pathogen Informatics"/>
        </authorList>
    </citation>
    <scope>NUCLEOTIDE SEQUENCE [LARGE SCALE GENOMIC DNA]</scope>
    <source>
        <strain evidence="2 3">3012STDY7103891</strain>
    </source>
</reference>
<name>A0A449IF76_PSEFR</name>
<feature type="compositionally biased region" description="Polar residues" evidence="1">
    <location>
        <begin position="48"/>
        <end position="57"/>
    </location>
</feature>
<evidence type="ECO:0000313" key="3">
    <source>
        <dbReference type="Proteomes" id="UP000330809"/>
    </source>
</evidence>
<sequence>MCRPHIISSKISENGNEVSTTADLSASILPENSSALVTSAVIAPQNTRSHFGPSSSALLPRAERVDSTTVPESAEVTKNTKLINTVTAITVLLHG</sequence>
<organism evidence="2 3">
    <name type="scientific">Pseudomonas fragi</name>
    <dbReference type="NCBI Taxonomy" id="296"/>
    <lineage>
        <taxon>Bacteria</taxon>
        <taxon>Pseudomonadati</taxon>
        <taxon>Pseudomonadota</taxon>
        <taxon>Gammaproteobacteria</taxon>
        <taxon>Pseudomonadales</taxon>
        <taxon>Pseudomonadaceae</taxon>
        <taxon>Pseudomonas</taxon>
    </lineage>
</organism>
<dbReference type="Proteomes" id="UP000330809">
    <property type="component" value="Unassembled WGS sequence"/>
</dbReference>
<evidence type="ECO:0000313" key="2">
    <source>
        <dbReference type="EMBL" id="VFB18075.1"/>
    </source>
</evidence>
<protein>
    <submittedName>
        <fullName evidence="2">Uncharacterized protein</fullName>
    </submittedName>
</protein>
<proteinExistence type="predicted"/>
<accession>A0A449IF76</accession>
<evidence type="ECO:0000256" key="1">
    <source>
        <dbReference type="SAM" id="MobiDB-lite"/>
    </source>
</evidence>
<dbReference type="EMBL" id="CAACYJ010000008">
    <property type="protein sequence ID" value="VFB18075.1"/>
    <property type="molecule type" value="Genomic_DNA"/>
</dbReference>
<dbReference type="AlphaFoldDB" id="A0A449IF76"/>
<gene>
    <name evidence="2" type="ORF">NCTC10754_00611</name>
</gene>